<proteinExistence type="predicted"/>
<sequence length="293" mass="32831">MTTRHASAALFGISHIKGIVDAFKGVEDFTQANLEIPPWQTGSFKVNEGIHFSYVAGWWDEKTTGKMPSFNKDGIIEYPQALARLAATLPRGAHDPVFFQLAAVDGYAGAELINLGPYDIDPKWDFSTDGQPVMPGRCPVRKKDVDDFIRNTTKNILASCVICKALFPETKIYYVFPPPPIESEEYIIEKARAVAHGHESYQQRYALILKYGIRPFAIRHKLMELANEQLKQDLKQFDIGYITAPEECLLPSGALNEQYASDMHHGNHLYNEAVMRKITATISSLPLQTDITA</sequence>
<dbReference type="Proteomes" id="UP000642144">
    <property type="component" value="Unassembled WGS sequence"/>
</dbReference>
<evidence type="ECO:0000313" key="1">
    <source>
        <dbReference type="EMBL" id="MYN25835.1"/>
    </source>
</evidence>
<evidence type="ECO:0000313" key="2">
    <source>
        <dbReference type="Proteomes" id="UP000642144"/>
    </source>
</evidence>
<organism evidence="1 2">
    <name type="scientific">Duganella levis</name>
    <dbReference type="NCBI Taxonomy" id="2692169"/>
    <lineage>
        <taxon>Bacteria</taxon>
        <taxon>Pseudomonadati</taxon>
        <taxon>Pseudomonadota</taxon>
        <taxon>Betaproteobacteria</taxon>
        <taxon>Burkholderiales</taxon>
        <taxon>Oxalobacteraceae</taxon>
        <taxon>Telluria group</taxon>
        <taxon>Duganella</taxon>
    </lineage>
</organism>
<dbReference type="RefSeq" id="WP_161053923.1">
    <property type="nucleotide sequence ID" value="NZ_WWCT01000003.1"/>
</dbReference>
<reference evidence="1 2" key="1">
    <citation type="submission" date="2019-12" db="EMBL/GenBank/DDBJ databases">
        <title>Novel species isolated from a subtropical stream in China.</title>
        <authorList>
            <person name="Lu H."/>
        </authorList>
    </citation>
    <scope>NUCLEOTIDE SEQUENCE [LARGE SCALE GENOMIC DNA]</scope>
    <source>
        <strain evidence="1 2">CY42W</strain>
    </source>
</reference>
<comment type="caution">
    <text evidence="1">The sequence shown here is derived from an EMBL/GenBank/DDBJ whole genome shotgun (WGS) entry which is preliminary data.</text>
</comment>
<gene>
    <name evidence="1" type="ORF">GTP69_05400</name>
</gene>
<accession>A0ABW9VWA7</accession>
<keyword evidence="2" id="KW-1185">Reference proteome</keyword>
<name>A0ABW9VWA7_9BURK</name>
<dbReference type="EMBL" id="WWCT01000003">
    <property type="protein sequence ID" value="MYN25835.1"/>
    <property type="molecule type" value="Genomic_DNA"/>
</dbReference>
<protein>
    <submittedName>
        <fullName evidence="1">Uncharacterized protein</fullName>
    </submittedName>
</protein>